<evidence type="ECO:0000313" key="1">
    <source>
        <dbReference type="EMBL" id="QOR57834.1"/>
    </source>
</evidence>
<sequence length="356" mass="39257">MVNNKIKELRGRLGEETNKLQLQEVAKLKAPYVQALQDIAYRQQLQHEAMQQPADYKGIPGYADGKDITGIVAYGQNKIPRYTLFGNPLANPIIPNIPKIKIGAQPDMLSTLPAPQGIPTPTPEVSIPGADEHGNTWNDEDKNPNINGIYKINNRDNLIASIAGMGMSLGQYLDAKGQDIRTPDIYAANPYERQALSTMANIRISPYAAMNKVRDMNRVAARLINTSGGLSGGQKYSALVGSMLGTQRNMADVLTSTQAQNNQYRQQYAQLAGELGAKDAANRMAANQYNTEYAAKAHAARQQGMQQGMTNFLGQLQQYIANKNSADMYNGMRAIYQLDVDLRKLAIKPRTKNKKR</sequence>
<proteinExistence type="predicted"/>
<dbReference type="Proteomes" id="UP000594103">
    <property type="component" value="Segment"/>
</dbReference>
<protein>
    <submittedName>
        <fullName evidence="1">Uncharacterized protein</fullName>
    </submittedName>
</protein>
<dbReference type="EMBL" id="MT774410">
    <property type="protein sequence ID" value="QOR57834.1"/>
    <property type="molecule type" value="Genomic_DNA"/>
</dbReference>
<name>A0A7M1RUL6_9CAUD</name>
<dbReference type="KEGG" id="vg:65131999"/>
<accession>A0A7M1RUL6</accession>
<keyword evidence="2" id="KW-1185">Reference proteome</keyword>
<dbReference type="GeneID" id="65131999"/>
<dbReference type="RefSeq" id="YP_010113474.1">
    <property type="nucleotide sequence ID" value="NC_055903.1"/>
</dbReference>
<organism evidence="1 2">
    <name type="scientific">uncultured phage cr272_1</name>
    <dbReference type="NCBI Taxonomy" id="2772094"/>
    <lineage>
        <taxon>Viruses</taxon>
        <taxon>Duplodnaviria</taxon>
        <taxon>Heunggongvirae</taxon>
        <taxon>Uroviricota</taxon>
        <taxon>Caudoviricetes</taxon>
        <taxon>Crassvirales</taxon>
        <taxon>Suoliviridae</taxon>
        <taxon>Oafivirinae</taxon>
        <taxon>Buhlduvirus</taxon>
        <taxon>Buhlduvirus porcinus</taxon>
    </lineage>
</organism>
<evidence type="ECO:0000313" key="2">
    <source>
        <dbReference type="Proteomes" id="UP000594103"/>
    </source>
</evidence>
<reference evidence="1 2" key="1">
    <citation type="submission" date="2020-07" db="EMBL/GenBank/DDBJ databases">
        <title>Taxonomic proposal: Crassvirales, a new order of highly abundant and diverse bacterial viruses.</title>
        <authorList>
            <person name="Shkoporov A.N."/>
            <person name="Stockdale S.R."/>
            <person name="Guerin E."/>
            <person name="Ross R.P."/>
            <person name="Hill C."/>
        </authorList>
    </citation>
    <scope>NUCLEOTIDE SEQUENCE [LARGE SCALE GENOMIC DNA]</scope>
</reference>